<accession>A0A7S4J3M3</accession>
<evidence type="ECO:0000256" key="2">
    <source>
        <dbReference type="SAM" id="MobiDB-lite"/>
    </source>
</evidence>
<gene>
    <name evidence="3" type="ORF">OAUR00152_LOCUS20694</name>
</gene>
<dbReference type="SUPFAM" id="SSF55909">
    <property type="entry name" value="Pentein"/>
    <property type="match status" value="1"/>
</dbReference>
<dbReference type="GO" id="GO:0047632">
    <property type="term" value="F:agmatine deiminase activity"/>
    <property type="evidence" value="ECO:0007669"/>
    <property type="project" value="TreeGrafter"/>
</dbReference>
<protein>
    <recommendedName>
        <fullName evidence="4">Agmatine deiminase</fullName>
    </recommendedName>
</protein>
<keyword evidence="1" id="KW-0378">Hydrolase</keyword>
<evidence type="ECO:0000256" key="1">
    <source>
        <dbReference type="ARBA" id="ARBA00022801"/>
    </source>
</evidence>
<organism evidence="3">
    <name type="scientific">Odontella aurita</name>
    <dbReference type="NCBI Taxonomy" id="265563"/>
    <lineage>
        <taxon>Eukaryota</taxon>
        <taxon>Sar</taxon>
        <taxon>Stramenopiles</taxon>
        <taxon>Ochrophyta</taxon>
        <taxon>Bacillariophyta</taxon>
        <taxon>Mediophyceae</taxon>
        <taxon>Biddulphiophycidae</taxon>
        <taxon>Eupodiscales</taxon>
        <taxon>Odontellaceae</taxon>
        <taxon>Odontella</taxon>
    </lineage>
</organism>
<evidence type="ECO:0000313" key="3">
    <source>
        <dbReference type="EMBL" id="CAE2249759.1"/>
    </source>
</evidence>
<dbReference type="PANTHER" id="PTHR31377">
    <property type="entry name" value="AGMATINE DEIMINASE-RELATED"/>
    <property type="match status" value="1"/>
</dbReference>
<dbReference type="GO" id="GO:0004668">
    <property type="term" value="F:protein-arginine deiminase activity"/>
    <property type="evidence" value="ECO:0007669"/>
    <property type="project" value="InterPro"/>
</dbReference>
<evidence type="ECO:0008006" key="4">
    <source>
        <dbReference type="Google" id="ProtNLM"/>
    </source>
</evidence>
<dbReference type="Pfam" id="PF04371">
    <property type="entry name" value="PAD_porph"/>
    <property type="match status" value="1"/>
</dbReference>
<dbReference type="Gene3D" id="3.75.10.10">
    <property type="entry name" value="L-arginine/glycine Amidinotransferase, Chain A"/>
    <property type="match status" value="1"/>
</dbReference>
<dbReference type="AlphaFoldDB" id="A0A7S4J3M3"/>
<dbReference type="PANTHER" id="PTHR31377:SF0">
    <property type="entry name" value="AGMATINE DEIMINASE-RELATED"/>
    <property type="match status" value="1"/>
</dbReference>
<name>A0A7S4J3M3_9STRA</name>
<sequence length="368" mass="40725">MKLFSKTTPKESSRSKTSAAPLQRRRRHDEDSDADDASPGGGPTPKSLGYTFPDEWEEHAGTMMIFPSRRSYGRLRSRGLQREFRDIALAVARNEAVHVCVHTDDERRCREMLGDASDVTLHVGNEFSVDWARDNAPMVLRDGNGHLACADFQFNGWGAKYSGWEDDVGTRNAISRTMGWRTFPSDLVLEGGSIEIAGGIGIVTESCVLNENRCGGGRWGKAEVEEELKSLLGLDRIIWIKSGLMPDPFTDGHVDGLLKWIRPGTVLFHTTDYKKDVNFKICQDAKAVLEEEGIAVIELPLMENMVHMNFYIGSGGNVAYIPVCGKTKQDEPALDVIQELFEEVVPIKATSLLKAGGGIHCLTMQIPK</sequence>
<dbReference type="EMBL" id="HBKQ01030411">
    <property type="protein sequence ID" value="CAE2249759.1"/>
    <property type="molecule type" value="Transcribed_RNA"/>
</dbReference>
<dbReference type="GO" id="GO:0009446">
    <property type="term" value="P:putrescine biosynthetic process"/>
    <property type="evidence" value="ECO:0007669"/>
    <property type="project" value="InterPro"/>
</dbReference>
<dbReference type="InterPro" id="IPR007466">
    <property type="entry name" value="Peptidyl-Arg-deiminase_porph"/>
</dbReference>
<reference evidence="3" key="1">
    <citation type="submission" date="2021-01" db="EMBL/GenBank/DDBJ databases">
        <authorList>
            <person name="Corre E."/>
            <person name="Pelletier E."/>
            <person name="Niang G."/>
            <person name="Scheremetjew M."/>
            <person name="Finn R."/>
            <person name="Kale V."/>
            <person name="Holt S."/>
            <person name="Cochrane G."/>
            <person name="Meng A."/>
            <person name="Brown T."/>
            <person name="Cohen L."/>
        </authorList>
    </citation>
    <scope>NUCLEOTIDE SEQUENCE</scope>
    <source>
        <strain evidence="3">Isolate 1302-5</strain>
    </source>
</reference>
<feature type="region of interest" description="Disordered" evidence="2">
    <location>
        <begin position="1"/>
        <end position="52"/>
    </location>
</feature>
<proteinExistence type="predicted"/>